<sequence>MVNIDLADILKYVGVAIRPFKEGNEVNTGLHTYKNKQPDWEAKIKKFKNPAFHSYENTMYGLQQEKHAIQAYENETAENLHACGLVINPNIPWTGCSPDGLIIKNSSIEKIVEIKCPIKGKTKSAYSLLLDGDLDYLKLVDNKVTFY</sequence>
<dbReference type="PANTHER" id="PTHR46609">
    <property type="entry name" value="EXONUCLEASE, PHAGE-TYPE/RECB, C-TERMINAL DOMAIN-CONTAINING PROTEIN"/>
    <property type="match status" value="1"/>
</dbReference>
<dbReference type="EMBL" id="VTPC01000907">
    <property type="protein sequence ID" value="KAF2903906.1"/>
    <property type="molecule type" value="Genomic_DNA"/>
</dbReference>
<dbReference type="InterPro" id="IPR011604">
    <property type="entry name" value="PDDEXK-like_dom_sf"/>
</dbReference>
<evidence type="ECO:0000313" key="3">
    <source>
        <dbReference type="Proteomes" id="UP000801492"/>
    </source>
</evidence>
<dbReference type="SUPFAM" id="SSF52980">
    <property type="entry name" value="Restriction endonuclease-like"/>
    <property type="match status" value="1"/>
</dbReference>
<dbReference type="AlphaFoldDB" id="A0A8K0DIF8"/>
<dbReference type="GO" id="GO:0006281">
    <property type="term" value="P:DNA repair"/>
    <property type="evidence" value="ECO:0007669"/>
    <property type="project" value="UniProtKB-ARBA"/>
</dbReference>
<proteinExistence type="predicted"/>
<keyword evidence="3" id="KW-1185">Reference proteome</keyword>
<evidence type="ECO:0000313" key="2">
    <source>
        <dbReference type="EMBL" id="KAF2903906.1"/>
    </source>
</evidence>
<dbReference type="InterPro" id="IPR051703">
    <property type="entry name" value="NF-kappa-B_Signaling_Reg"/>
</dbReference>
<evidence type="ECO:0000259" key="1">
    <source>
        <dbReference type="Pfam" id="PF09588"/>
    </source>
</evidence>
<organism evidence="2 3">
    <name type="scientific">Ignelater luminosus</name>
    <name type="common">Cucubano</name>
    <name type="synonym">Pyrophorus luminosus</name>
    <dbReference type="NCBI Taxonomy" id="2038154"/>
    <lineage>
        <taxon>Eukaryota</taxon>
        <taxon>Metazoa</taxon>
        <taxon>Ecdysozoa</taxon>
        <taxon>Arthropoda</taxon>
        <taxon>Hexapoda</taxon>
        <taxon>Insecta</taxon>
        <taxon>Pterygota</taxon>
        <taxon>Neoptera</taxon>
        <taxon>Endopterygota</taxon>
        <taxon>Coleoptera</taxon>
        <taxon>Polyphaga</taxon>
        <taxon>Elateriformia</taxon>
        <taxon>Elateroidea</taxon>
        <taxon>Elateridae</taxon>
        <taxon>Agrypninae</taxon>
        <taxon>Pyrophorini</taxon>
        <taxon>Ignelater</taxon>
    </lineage>
</organism>
<dbReference type="InterPro" id="IPR019080">
    <property type="entry name" value="YqaJ_viral_recombinase"/>
</dbReference>
<dbReference type="Pfam" id="PF09588">
    <property type="entry name" value="YqaJ"/>
    <property type="match status" value="1"/>
</dbReference>
<reference evidence="2" key="1">
    <citation type="submission" date="2019-08" db="EMBL/GenBank/DDBJ databases">
        <title>The genome of the North American firefly Photinus pyralis.</title>
        <authorList>
            <consortium name="Photinus pyralis genome working group"/>
            <person name="Fallon T.R."/>
            <person name="Sander Lower S.E."/>
            <person name="Weng J.-K."/>
        </authorList>
    </citation>
    <scope>NUCLEOTIDE SEQUENCE</scope>
    <source>
        <strain evidence="2">TRF0915ILg1</strain>
        <tissue evidence="2">Whole body</tissue>
    </source>
</reference>
<accession>A0A8K0DIF8</accession>
<comment type="caution">
    <text evidence="2">The sequence shown here is derived from an EMBL/GenBank/DDBJ whole genome shotgun (WGS) entry which is preliminary data.</text>
</comment>
<dbReference type="InterPro" id="IPR011335">
    <property type="entry name" value="Restrct_endonuc-II-like"/>
</dbReference>
<dbReference type="PANTHER" id="PTHR46609:SF6">
    <property type="entry name" value="EXONUCLEASE, PHAGE-TYPE_RECB, C-TERMINAL DOMAIN-CONTAINING PROTEIN-RELATED"/>
    <property type="match status" value="1"/>
</dbReference>
<protein>
    <recommendedName>
        <fullName evidence="1">YqaJ viral recombinase domain-containing protein</fullName>
    </recommendedName>
</protein>
<dbReference type="Gene3D" id="3.90.320.10">
    <property type="match status" value="1"/>
</dbReference>
<dbReference type="Proteomes" id="UP000801492">
    <property type="component" value="Unassembled WGS sequence"/>
</dbReference>
<dbReference type="OrthoDB" id="6592755at2759"/>
<gene>
    <name evidence="2" type="ORF">ILUMI_02267</name>
</gene>
<feature type="domain" description="YqaJ viral recombinase" evidence="1">
    <location>
        <begin position="47"/>
        <end position="119"/>
    </location>
</feature>
<name>A0A8K0DIF8_IGNLU</name>